<keyword evidence="2" id="KW-0560">Oxidoreductase</keyword>
<evidence type="ECO:0000313" key="3">
    <source>
        <dbReference type="Proteomes" id="UP000029708"/>
    </source>
</evidence>
<dbReference type="EMBL" id="JACHET010000001">
    <property type="protein sequence ID" value="MBB6184634.1"/>
    <property type="molecule type" value="Genomic_DNA"/>
</dbReference>
<dbReference type="Proteomes" id="UP000029708">
    <property type="component" value="Unassembled WGS sequence"/>
</dbReference>
<sequence length="78" mass="8665">MNIEHLTTMVNDISHYFAAEPDHDAAVQGIADHLRKFWDPVMRKQILAHLEAGGEGLEPLSREAVERLGVMQKSEAAA</sequence>
<evidence type="ECO:0000313" key="2">
    <source>
        <dbReference type="EMBL" id="MBB6184634.1"/>
    </source>
</evidence>
<organism evidence="1 3">
    <name type="scientific">Oleiagrimonas soli</name>
    <dbReference type="NCBI Taxonomy" id="1543381"/>
    <lineage>
        <taxon>Bacteria</taxon>
        <taxon>Pseudomonadati</taxon>
        <taxon>Pseudomonadota</taxon>
        <taxon>Gammaproteobacteria</taxon>
        <taxon>Lysobacterales</taxon>
        <taxon>Rhodanobacteraceae</taxon>
        <taxon>Oleiagrimonas</taxon>
    </lineage>
</organism>
<dbReference type="STRING" id="1543381.LF63_0101265"/>
<dbReference type="EC" id="1.17.1.9" evidence="2"/>
<accession>A0A099D177</accession>
<protein>
    <submittedName>
        <fullName evidence="1">Formate dehydrogenase subunit delta</fullName>
        <ecNumber evidence="2">1.17.1.9</ecNumber>
    </submittedName>
</protein>
<evidence type="ECO:0000313" key="1">
    <source>
        <dbReference type="EMBL" id="KGI79015.1"/>
    </source>
</evidence>
<comment type="caution">
    <text evidence="1">The sequence shown here is derived from an EMBL/GenBank/DDBJ whole genome shotgun (WGS) entry which is preliminary data.</text>
</comment>
<reference evidence="1 3" key="1">
    <citation type="submission" date="2014-09" db="EMBL/GenBank/DDBJ databases">
        <title>Xanthomonadaceae 3.5X direct submission.</title>
        <authorList>
            <person name="Fang T."/>
            <person name="Wang H."/>
        </authorList>
    </citation>
    <scope>NUCLEOTIDE SEQUENCE [LARGE SCALE GENOMIC DNA]</scope>
    <source>
        <strain evidence="1 3">3.5X</strain>
    </source>
</reference>
<dbReference type="InterPro" id="IPR021074">
    <property type="entry name" value="Formate_DH_dsu"/>
</dbReference>
<dbReference type="EMBL" id="JROI01000004">
    <property type="protein sequence ID" value="KGI79015.1"/>
    <property type="molecule type" value="Genomic_DNA"/>
</dbReference>
<evidence type="ECO:0000313" key="4">
    <source>
        <dbReference type="Proteomes" id="UP000560000"/>
    </source>
</evidence>
<proteinExistence type="predicted"/>
<reference evidence="2 4" key="2">
    <citation type="submission" date="2020-08" db="EMBL/GenBank/DDBJ databases">
        <title>Genomic Encyclopedia of Type Strains, Phase IV (KMG-IV): sequencing the most valuable type-strain genomes for metagenomic binning, comparative biology and taxonomic classification.</title>
        <authorList>
            <person name="Goeker M."/>
        </authorList>
    </citation>
    <scope>NUCLEOTIDE SEQUENCE [LARGE SCALE GENOMIC DNA]</scope>
    <source>
        <strain evidence="2 4">DSM 107085</strain>
    </source>
</reference>
<keyword evidence="3" id="KW-1185">Reference proteome</keyword>
<gene>
    <name evidence="2" type="ORF">HNQ86_001979</name>
    <name evidence="1" type="ORF">LF63_0101265</name>
</gene>
<name>A0A099D177_9GAMM</name>
<dbReference type="Proteomes" id="UP000560000">
    <property type="component" value="Unassembled WGS sequence"/>
</dbReference>
<dbReference type="HOGENOM" id="CLU_166802_0_1_6"/>
<dbReference type="RefSeq" id="WP_043099101.1">
    <property type="nucleotide sequence ID" value="NZ_JACHET010000001.1"/>
</dbReference>
<dbReference type="Pfam" id="PF11390">
    <property type="entry name" value="FdsD"/>
    <property type="match status" value="1"/>
</dbReference>
<dbReference type="GO" id="GO:0008863">
    <property type="term" value="F:formate dehydrogenase (NAD+) activity"/>
    <property type="evidence" value="ECO:0007669"/>
    <property type="project" value="UniProtKB-EC"/>
</dbReference>
<dbReference type="OrthoDB" id="8527650at2"/>
<dbReference type="AlphaFoldDB" id="A0A099D177"/>